<keyword evidence="2" id="KW-0808">Transferase</keyword>
<protein>
    <recommendedName>
        <fullName evidence="4">Glycosyltransferase, WecB/TagA/CpsF family</fullName>
    </recommendedName>
</protein>
<accession>E1YK49</accession>
<evidence type="ECO:0000256" key="1">
    <source>
        <dbReference type="ARBA" id="ARBA00022676"/>
    </source>
</evidence>
<proteinExistence type="predicted"/>
<dbReference type="Pfam" id="PF03808">
    <property type="entry name" value="Glyco_tran_WecG"/>
    <property type="match status" value="1"/>
</dbReference>
<evidence type="ECO:0000313" key="3">
    <source>
        <dbReference type="EMBL" id="CBX31653.1"/>
    </source>
</evidence>
<dbReference type="PANTHER" id="PTHR34136:SF1">
    <property type="entry name" value="UDP-N-ACETYL-D-MANNOSAMINURONIC ACID TRANSFERASE"/>
    <property type="match status" value="1"/>
</dbReference>
<name>E1YK49_9BACT</name>
<keyword evidence="1" id="KW-0328">Glycosyltransferase</keyword>
<dbReference type="PANTHER" id="PTHR34136">
    <property type="match status" value="1"/>
</dbReference>
<dbReference type="CAZy" id="GT26">
    <property type="family name" value="Glycosyltransferase Family 26"/>
</dbReference>
<dbReference type="EMBL" id="FR695877">
    <property type="protein sequence ID" value="CBX31653.1"/>
    <property type="molecule type" value="Genomic_DNA"/>
</dbReference>
<gene>
    <name evidence="3" type="ORF">N47_E51650</name>
</gene>
<dbReference type="CDD" id="cd06533">
    <property type="entry name" value="Glyco_transf_WecG_TagA"/>
    <property type="match status" value="1"/>
</dbReference>
<dbReference type="GO" id="GO:0016758">
    <property type="term" value="F:hexosyltransferase activity"/>
    <property type="evidence" value="ECO:0007669"/>
    <property type="project" value="TreeGrafter"/>
</dbReference>
<dbReference type="InterPro" id="IPR004629">
    <property type="entry name" value="WecG_TagA_CpsF"/>
</dbReference>
<evidence type="ECO:0008006" key="4">
    <source>
        <dbReference type="Google" id="ProtNLM"/>
    </source>
</evidence>
<evidence type="ECO:0000256" key="2">
    <source>
        <dbReference type="ARBA" id="ARBA00022679"/>
    </source>
</evidence>
<dbReference type="AlphaFoldDB" id="E1YK49"/>
<organism evidence="3">
    <name type="scientific">uncultured Desulfobacterium sp</name>
    <dbReference type="NCBI Taxonomy" id="201089"/>
    <lineage>
        <taxon>Bacteria</taxon>
        <taxon>Pseudomonadati</taxon>
        <taxon>Thermodesulfobacteriota</taxon>
        <taxon>Desulfobacteria</taxon>
        <taxon>Desulfobacterales</taxon>
        <taxon>Desulfobacteriaceae</taxon>
        <taxon>Desulfobacterium</taxon>
        <taxon>environmental samples</taxon>
    </lineage>
</organism>
<reference evidence="3" key="1">
    <citation type="journal article" date="2011" name="Environ. Microbiol.">
        <title>Genomic insights into the metabolic potential of the polycyclic aromatic hydrocarbon degrading sulfate-reducing Deltaproteobacterium N47.</title>
        <authorList>
            <person name="Bergmann F."/>
            <person name="Selesi D."/>
            <person name="Weinmaier T."/>
            <person name="Tischler P."/>
            <person name="Rattei T."/>
            <person name="Meckenstock R.U."/>
        </authorList>
    </citation>
    <scope>NUCLEOTIDE SEQUENCE</scope>
</reference>
<dbReference type="NCBIfam" id="TIGR00696">
    <property type="entry name" value="wecG_tagA_cpsF"/>
    <property type="match status" value="1"/>
</dbReference>
<sequence>MYSTFQNENIFGFFISGRGVRGNVDLSLKLIGSGKKGSYMACANPHSLVVASCDSIFDNALKNADILLPDGTGIVLAAKILNVPIHERVAGSEFFNAFSENVSKNGGSKYFFLGSSKQVLDLIVTRLNSEYPNITVCGTYSPPFKEVFSDFENIRMIEAINQASPDVLWVGMTAPKQEKWIYQNKDKLEVSFIGAIGAVFDFYAGTKKRSSPFWQKVGLEWLPRFLKEPKRLWERNMRSTPIFLSWVLKEKIRQLWKL</sequence>